<accession>D4JF08</accession>
<dbReference type="Gene3D" id="3.40.50.300">
    <property type="entry name" value="P-loop containing nucleotide triphosphate hydrolases"/>
    <property type="match status" value="1"/>
</dbReference>
<evidence type="ECO:0000313" key="1">
    <source>
        <dbReference type="EMBL" id="CBK88780.1"/>
    </source>
</evidence>
<gene>
    <name evidence="1" type="ORF">EC1_13730</name>
</gene>
<protein>
    <submittedName>
        <fullName evidence="1">Uncharacterized protein</fullName>
    </submittedName>
</protein>
<reference evidence="1 2" key="1">
    <citation type="submission" date="2010-03" db="EMBL/GenBank/DDBJ databases">
        <title>The genome sequence of Eubacterium cylindroides T2-87.</title>
        <authorList>
            <consortium name="metaHIT consortium -- http://www.metahit.eu/"/>
            <person name="Pajon A."/>
            <person name="Turner K."/>
            <person name="Parkhill J."/>
            <person name="Duncan S."/>
            <person name="Flint H."/>
        </authorList>
    </citation>
    <scope>NUCLEOTIDE SEQUENCE [LARGE SCALE GENOMIC DNA]</scope>
    <source>
        <strain evidence="1 2">T2-87</strain>
    </source>
</reference>
<dbReference type="EMBL" id="FP929041">
    <property type="protein sequence ID" value="CBK88780.1"/>
    <property type="molecule type" value="Genomic_DNA"/>
</dbReference>
<dbReference type="STRING" id="717960.EC1_13730"/>
<dbReference type="HOGENOM" id="CLU_209102_0_0_9"/>
<dbReference type="InterPro" id="IPR027417">
    <property type="entry name" value="P-loop_NTPase"/>
</dbReference>
<reference evidence="1 2" key="2">
    <citation type="submission" date="2010-03" db="EMBL/GenBank/DDBJ databases">
        <authorList>
            <person name="Pajon A."/>
        </authorList>
    </citation>
    <scope>NUCLEOTIDE SEQUENCE [LARGE SCALE GENOMIC DNA]</scope>
    <source>
        <strain evidence="1 2">T2-87</strain>
    </source>
</reference>
<organism evidence="1 2">
    <name type="scientific">Faecalitalea cylindroides T2-87</name>
    <dbReference type="NCBI Taxonomy" id="717960"/>
    <lineage>
        <taxon>Bacteria</taxon>
        <taxon>Bacillati</taxon>
        <taxon>Bacillota</taxon>
        <taxon>Erysipelotrichia</taxon>
        <taxon>Erysipelotrichales</taxon>
        <taxon>Erysipelotrichaceae</taxon>
        <taxon>Faecalitalea</taxon>
    </lineage>
</organism>
<proteinExistence type="predicted"/>
<dbReference type="PATRIC" id="fig|717960.3.peg.872"/>
<dbReference type="AlphaFoldDB" id="D4JF08"/>
<evidence type="ECO:0000313" key="2">
    <source>
        <dbReference type="Proteomes" id="UP000008801"/>
    </source>
</evidence>
<name>D4JF08_9FIRM</name>
<dbReference type="SUPFAM" id="SSF52540">
    <property type="entry name" value="P-loop containing nucleoside triphosphate hydrolases"/>
    <property type="match status" value="1"/>
</dbReference>
<dbReference type="KEGG" id="euc:EC1_13730"/>
<dbReference type="Proteomes" id="UP000008801">
    <property type="component" value="Chromosome"/>
</dbReference>
<sequence length="61" mass="7298">MAYQALYRKYRPSNFDEVVGQQPIIQTLKNAIVQNRIAHAYYSAVLEELEKHQLRKYLRKC</sequence>